<dbReference type="InterPro" id="IPR051317">
    <property type="entry name" value="Gfo/Idh/MocA_oxidoreduct"/>
</dbReference>
<name>A0ABS4IUQ7_9BACL</name>
<proteinExistence type="inferred from homology"/>
<dbReference type="RefSeq" id="WP_245375468.1">
    <property type="nucleotide sequence ID" value="NZ_JAGGLB010000006.1"/>
</dbReference>
<keyword evidence="5" id="KW-1185">Reference proteome</keyword>
<dbReference type="Gene3D" id="3.40.50.720">
    <property type="entry name" value="NAD(P)-binding Rossmann-like Domain"/>
    <property type="match status" value="1"/>
</dbReference>
<sequence length="100" mass="11038">MFFDTPEAMIAAGKLDGILIGTRCSLHTEMALKVLPTGIPLYLEKPVATSYEDLMRLKEANDAYQSEVVVSFPLRNTPMVQMAKEIIDSGKIGTVSMCKR</sequence>
<dbReference type="Proteomes" id="UP001519287">
    <property type="component" value="Unassembled WGS sequence"/>
</dbReference>
<dbReference type="PANTHER" id="PTHR43708">
    <property type="entry name" value="CONSERVED EXPRESSED OXIDOREDUCTASE (EUROFUNG)"/>
    <property type="match status" value="1"/>
</dbReference>
<comment type="caution">
    <text evidence="4">The sequence shown here is derived from an EMBL/GenBank/DDBJ whole genome shotgun (WGS) entry which is preliminary data.</text>
</comment>
<dbReference type="PANTHER" id="PTHR43708:SF5">
    <property type="entry name" value="CONSERVED EXPRESSED OXIDOREDUCTASE (EUROFUNG)-RELATED"/>
    <property type="match status" value="1"/>
</dbReference>
<accession>A0ABS4IUQ7</accession>
<reference evidence="4 5" key="1">
    <citation type="submission" date="2021-03" db="EMBL/GenBank/DDBJ databases">
        <title>Genomic Encyclopedia of Type Strains, Phase IV (KMG-IV): sequencing the most valuable type-strain genomes for metagenomic binning, comparative biology and taxonomic classification.</title>
        <authorList>
            <person name="Goeker M."/>
        </authorList>
    </citation>
    <scope>NUCLEOTIDE SEQUENCE [LARGE SCALE GENOMIC DNA]</scope>
    <source>
        <strain evidence="4 5">DSM 26048</strain>
    </source>
</reference>
<evidence type="ECO:0000313" key="4">
    <source>
        <dbReference type="EMBL" id="MBP1990820.1"/>
    </source>
</evidence>
<protein>
    <submittedName>
        <fullName evidence="4">Dehydrogenase</fullName>
    </submittedName>
</protein>
<gene>
    <name evidence="4" type="ORF">J2Z66_002426</name>
</gene>
<organism evidence="4 5">
    <name type="scientific">Paenibacillus eucommiae</name>
    <dbReference type="NCBI Taxonomy" id="1355755"/>
    <lineage>
        <taxon>Bacteria</taxon>
        <taxon>Bacillati</taxon>
        <taxon>Bacillota</taxon>
        <taxon>Bacilli</taxon>
        <taxon>Bacillales</taxon>
        <taxon>Paenibacillaceae</taxon>
        <taxon>Paenibacillus</taxon>
    </lineage>
</organism>
<evidence type="ECO:0000256" key="2">
    <source>
        <dbReference type="ARBA" id="ARBA00023002"/>
    </source>
</evidence>
<keyword evidence="2" id="KW-0560">Oxidoreductase</keyword>
<evidence type="ECO:0000259" key="3">
    <source>
        <dbReference type="Pfam" id="PF01408"/>
    </source>
</evidence>
<evidence type="ECO:0000313" key="5">
    <source>
        <dbReference type="Proteomes" id="UP001519287"/>
    </source>
</evidence>
<evidence type="ECO:0000256" key="1">
    <source>
        <dbReference type="ARBA" id="ARBA00010928"/>
    </source>
</evidence>
<feature type="domain" description="Gfo/Idh/MocA-like oxidoreductase N-terminal" evidence="3">
    <location>
        <begin position="3"/>
        <end position="70"/>
    </location>
</feature>
<comment type="similarity">
    <text evidence="1">Belongs to the Gfo/Idh/MocA family.</text>
</comment>
<dbReference type="InterPro" id="IPR000683">
    <property type="entry name" value="Gfo/Idh/MocA-like_OxRdtase_N"/>
</dbReference>
<dbReference type="Pfam" id="PF01408">
    <property type="entry name" value="GFO_IDH_MocA"/>
    <property type="match status" value="1"/>
</dbReference>
<dbReference type="InterPro" id="IPR036291">
    <property type="entry name" value="NAD(P)-bd_dom_sf"/>
</dbReference>
<dbReference type="EMBL" id="JAGGLB010000006">
    <property type="protein sequence ID" value="MBP1990820.1"/>
    <property type="molecule type" value="Genomic_DNA"/>
</dbReference>
<dbReference type="SUPFAM" id="SSF51735">
    <property type="entry name" value="NAD(P)-binding Rossmann-fold domains"/>
    <property type="match status" value="1"/>
</dbReference>